<evidence type="ECO:0000259" key="10">
    <source>
        <dbReference type="Pfam" id="PF00720"/>
    </source>
</evidence>
<dbReference type="OrthoDB" id="4567948at2"/>
<proteinExistence type="inferred from homology"/>
<evidence type="ECO:0000256" key="9">
    <source>
        <dbReference type="SAM" id="SignalP"/>
    </source>
</evidence>
<keyword evidence="5 8" id="KW-0646">Protease inhibitor</keyword>
<feature type="chain" id="PRO_5039354785" description="Subtilisin inhibitor domain-containing protein" evidence="9">
    <location>
        <begin position="21"/>
        <end position="130"/>
    </location>
</feature>
<evidence type="ECO:0000313" key="11">
    <source>
        <dbReference type="EMBL" id="ARZ71426.1"/>
    </source>
</evidence>
<keyword evidence="9" id="KW-0732">Signal</keyword>
<feature type="signal peptide" evidence="9">
    <location>
        <begin position="1"/>
        <end position="20"/>
    </location>
</feature>
<evidence type="ECO:0000256" key="7">
    <source>
        <dbReference type="ARBA" id="ARBA00023157"/>
    </source>
</evidence>
<evidence type="ECO:0000256" key="5">
    <source>
        <dbReference type="ARBA" id="ARBA00022690"/>
    </source>
</evidence>
<evidence type="ECO:0000256" key="3">
    <source>
        <dbReference type="ARBA" id="ARBA00011738"/>
    </source>
</evidence>
<evidence type="ECO:0000313" key="12">
    <source>
        <dbReference type="Proteomes" id="UP000195755"/>
    </source>
</evidence>
<sequence length="130" mass="13615">MSVRTGVAAATAATALFCLAAVPAATASEPERGRLFLTVSGAQNTWIRGVQLTCPDAGGHHPHAAAACADLQRAKGEPDALTGDRHLCTREYDPVTATVEGDWNGRPLVWHKTYPNACGLDAATGAVFRF</sequence>
<evidence type="ECO:0000256" key="6">
    <source>
        <dbReference type="ARBA" id="ARBA00022900"/>
    </source>
</evidence>
<dbReference type="PRINTS" id="PR00294">
    <property type="entry name" value="SSBTLNINHBTR"/>
</dbReference>
<organism evidence="11 12">
    <name type="scientific">Streptomyces albireticuli</name>
    <dbReference type="NCBI Taxonomy" id="1940"/>
    <lineage>
        <taxon>Bacteria</taxon>
        <taxon>Bacillati</taxon>
        <taxon>Actinomycetota</taxon>
        <taxon>Actinomycetes</taxon>
        <taxon>Kitasatosporales</taxon>
        <taxon>Streptomycetaceae</taxon>
        <taxon>Streptomyces</taxon>
    </lineage>
</organism>
<dbReference type="InterPro" id="IPR023549">
    <property type="entry name" value="Subtilisin_inhibitor"/>
</dbReference>
<dbReference type="GO" id="GO:0005576">
    <property type="term" value="C:extracellular region"/>
    <property type="evidence" value="ECO:0007669"/>
    <property type="project" value="UniProtKB-SubCell"/>
</dbReference>
<dbReference type="Pfam" id="PF00720">
    <property type="entry name" value="SSI"/>
    <property type="match status" value="1"/>
</dbReference>
<evidence type="ECO:0000256" key="4">
    <source>
        <dbReference type="ARBA" id="ARBA00022525"/>
    </source>
</evidence>
<protein>
    <recommendedName>
        <fullName evidence="10">Subtilisin inhibitor domain-containing protein</fullName>
    </recommendedName>
</protein>
<comment type="similarity">
    <text evidence="2 8">Belongs to the protease inhibitor I16 (SSI) family.</text>
</comment>
<dbReference type="Proteomes" id="UP000195755">
    <property type="component" value="Chromosome"/>
</dbReference>
<dbReference type="KEGG" id="salj:SMD11_5850"/>
<dbReference type="GO" id="GO:0004867">
    <property type="term" value="F:serine-type endopeptidase inhibitor activity"/>
    <property type="evidence" value="ECO:0007669"/>
    <property type="project" value="UniProtKB-KW"/>
</dbReference>
<comment type="subunit">
    <text evidence="3">Homodimer.</text>
</comment>
<comment type="subcellular location">
    <subcellularLocation>
        <location evidence="1">Secreted</location>
    </subcellularLocation>
</comment>
<evidence type="ECO:0000256" key="8">
    <source>
        <dbReference type="RuleBase" id="RU003471"/>
    </source>
</evidence>
<dbReference type="AlphaFoldDB" id="A0A1Z2LAV4"/>
<evidence type="ECO:0000256" key="2">
    <source>
        <dbReference type="ARBA" id="ARBA00010472"/>
    </source>
</evidence>
<keyword evidence="7" id="KW-1015">Disulfide bond</keyword>
<keyword evidence="4" id="KW-0964">Secreted</keyword>
<reference evidence="11 12" key="1">
    <citation type="submission" date="2017-06" db="EMBL/GenBank/DDBJ databases">
        <title>Streptomyces albireticuli Genome sequencing and assembly.</title>
        <authorList>
            <person name="Wang Y."/>
            <person name="Du B."/>
            <person name="Ding Y."/>
            <person name="Liu H."/>
            <person name="Hou Q."/>
            <person name="Liu K."/>
            <person name="Yao L."/>
            <person name="Wang C."/>
        </authorList>
    </citation>
    <scope>NUCLEOTIDE SEQUENCE [LARGE SCALE GENOMIC DNA]</scope>
    <source>
        <strain evidence="11 12">MDJK11</strain>
    </source>
</reference>
<keyword evidence="6 8" id="KW-0722">Serine protease inhibitor</keyword>
<dbReference type="Gene3D" id="3.30.350.10">
    <property type="entry name" value="Subtilisin inhibitor-like"/>
    <property type="match status" value="1"/>
</dbReference>
<accession>A0A1Z2LAV4</accession>
<dbReference type="InterPro" id="IPR036819">
    <property type="entry name" value="Subtilisin_inhibitor-like_sf"/>
</dbReference>
<feature type="domain" description="Subtilisin inhibitor" evidence="10">
    <location>
        <begin position="35"/>
        <end position="116"/>
    </location>
</feature>
<dbReference type="InterPro" id="IPR000691">
    <property type="entry name" value="Prot_inh_I16_SSI"/>
</dbReference>
<evidence type="ECO:0000256" key="1">
    <source>
        <dbReference type="ARBA" id="ARBA00004613"/>
    </source>
</evidence>
<dbReference type="SUPFAM" id="SSF55399">
    <property type="entry name" value="Subtilisin inhibitor"/>
    <property type="match status" value="1"/>
</dbReference>
<dbReference type="RefSeq" id="WP_087929234.1">
    <property type="nucleotide sequence ID" value="NZ_CP021744.1"/>
</dbReference>
<gene>
    <name evidence="11" type="ORF">SMD11_5850</name>
</gene>
<dbReference type="EMBL" id="CP021744">
    <property type="protein sequence ID" value="ARZ71426.1"/>
    <property type="molecule type" value="Genomic_DNA"/>
</dbReference>
<name>A0A1Z2LAV4_9ACTN</name>